<keyword evidence="3 8" id="KW-0418">Kinase</keyword>
<name>A0A5C6XFE0_9DELT</name>
<dbReference type="SUPFAM" id="SSF52540">
    <property type="entry name" value="P-loop containing nucleoside triphosphate hydrolases"/>
    <property type="match status" value="1"/>
</dbReference>
<dbReference type="OrthoDB" id="9816555at2"/>
<evidence type="ECO:0000256" key="3">
    <source>
        <dbReference type="ARBA" id="ARBA00022777"/>
    </source>
</evidence>
<keyword evidence="1" id="KW-0808">Transferase</keyword>
<dbReference type="InterPro" id="IPR017441">
    <property type="entry name" value="Protein_kinase_ATP_BS"/>
</dbReference>
<dbReference type="InterPro" id="IPR011009">
    <property type="entry name" value="Kinase-like_dom_sf"/>
</dbReference>
<dbReference type="InterPro" id="IPR027417">
    <property type="entry name" value="P-loop_NTPase"/>
</dbReference>
<dbReference type="Gene3D" id="1.10.510.10">
    <property type="entry name" value="Transferase(Phosphotransferase) domain 1"/>
    <property type="match status" value="1"/>
</dbReference>
<dbReference type="InterPro" id="IPR041664">
    <property type="entry name" value="AAA_16"/>
</dbReference>
<feature type="region of interest" description="Disordered" evidence="6">
    <location>
        <begin position="322"/>
        <end position="371"/>
    </location>
</feature>
<dbReference type="PANTHER" id="PTHR43289:SF30">
    <property type="entry name" value="NON-SPECIFIC SERINE_THREONINE PROTEIN KINASE"/>
    <property type="match status" value="1"/>
</dbReference>
<dbReference type="GO" id="GO:0005524">
    <property type="term" value="F:ATP binding"/>
    <property type="evidence" value="ECO:0007669"/>
    <property type="project" value="UniProtKB-UniRule"/>
</dbReference>
<comment type="caution">
    <text evidence="8">The sequence shown here is derived from an EMBL/GenBank/DDBJ whole genome shotgun (WGS) entry which is preliminary data.</text>
</comment>
<keyword evidence="9" id="KW-1185">Reference proteome</keyword>
<dbReference type="SUPFAM" id="SSF56112">
    <property type="entry name" value="Protein kinase-like (PK-like)"/>
    <property type="match status" value="1"/>
</dbReference>
<organism evidence="8 9">
    <name type="scientific">Lujinxingia vulgaris</name>
    <dbReference type="NCBI Taxonomy" id="2600176"/>
    <lineage>
        <taxon>Bacteria</taxon>
        <taxon>Deltaproteobacteria</taxon>
        <taxon>Bradymonadales</taxon>
        <taxon>Lujinxingiaceae</taxon>
        <taxon>Lujinxingia</taxon>
    </lineage>
</organism>
<dbReference type="Gene3D" id="3.30.200.20">
    <property type="entry name" value="Phosphorylase Kinase, domain 1"/>
    <property type="match status" value="1"/>
</dbReference>
<feature type="domain" description="Protein kinase" evidence="7">
    <location>
        <begin position="10"/>
        <end position="283"/>
    </location>
</feature>
<proteinExistence type="predicted"/>
<dbReference type="SMART" id="SM00220">
    <property type="entry name" value="S_TKc"/>
    <property type="match status" value="1"/>
</dbReference>
<sequence>MSRRSFFEQFELIDPIGRGAMGAIWRARHRGEGEEVAVKVLGSSYSARDTIQAAFGDEVRAVASLRHPGIIDVYDYGELLADDPLPNHPDLRVGSPYLVMELADGGSLEERAEAMSWSQIRALLLGLLDALAHAHARDLVHRDIKPANILRFGRGEHTRFKLADFGIAHAIASPAESSGEHNASGTPLYMAPEQFTDQRREFGPWTDLYALGCVAFELLSGRPPYDARSFVGLYDQHSNAPIPHPDVPEGAVPEGLQGWLMRLLAKDPRARFACAADAAWALLTLPAARFPDRVLWDSPTSPTLPGRLPTTPLTLATLSEVAAATRAPQSPSLLPPSQRPGVEDQPHSTRPSGGNPTAAYPAASDAPPLPATWRAAHTPAAKPRWLGGVGVGLFGLRPTPMVGRKAERDQLWEALRSAAAHKRCGLVIVRGAAGTGTSRLASWLATRARELGVATAMQATLKADATATSALVEMVRHHLRVVGLSGEELIERLGRALPPQLDSPTLTRLAELLEDRSALPLDAQLSTIARVIRARATTRPLVLVLDDVQWGAGALRLCAQLLRSEDQFPILIVATLGDEALAERDEEQALIADLLTTSDDARVSDIHLRALPPEDHHQLVANLLGLHHDLGRRIAERSNGNPLFAIELVGDWIQRGILQPGPRGFEIPDLALAEESLPDDLLSMGSERLRTLMQTSTLGPYRQAVEVAATLGQLVSVPLWRQVCARAGVEAPPWLMAELMRLRLVEGTRESVAFVQGMVREALLEDARKSGRLADFHRAAAEELMREGMPAALASREQLARHLAGAGAHRDALPHLLELGDRYLVQGDTSAARRLSAHALASLHHAALPRQSASGVHLDLLEARIHIERLESVRAAEQAARALENATALNLPAACARANELLARCNRSFNIYDRAVHFFDQALALYLQVGDATSRASAQEGKAWTLVLLGQIPAAEATYLDAIATLEETFPVPVRALADAYNGLAEIRRRQRRFDDADLLLAQQEDLARRFGHASALCDAFNTRAEIAREQGDYARARELYETAFRYLAETGARIGDIAHLNLALVDLFGGELEGALAAFEALVARMPEDHSFAYRAYIYAALTAAYAELQRWEDARTQLHNFIRDQNATKIFDLDIAMCLSRGADHALRHGQSALAEPLLRQAIHQWERIDRGARAAEERARLSALTL</sequence>
<dbReference type="CDD" id="cd14014">
    <property type="entry name" value="STKc_PknB_like"/>
    <property type="match status" value="1"/>
</dbReference>
<keyword evidence="4 5" id="KW-0067">ATP-binding</keyword>
<evidence type="ECO:0000256" key="6">
    <source>
        <dbReference type="SAM" id="MobiDB-lite"/>
    </source>
</evidence>
<evidence type="ECO:0000313" key="9">
    <source>
        <dbReference type="Proteomes" id="UP000321412"/>
    </source>
</evidence>
<accession>A0A5C6XFE0</accession>
<dbReference type="Proteomes" id="UP000321412">
    <property type="component" value="Unassembled WGS sequence"/>
</dbReference>
<dbReference type="SUPFAM" id="SSF48452">
    <property type="entry name" value="TPR-like"/>
    <property type="match status" value="1"/>
</dbReference>
<dbReference type="PROSITE" id="PS00107">
    <property type="entry name" value="PROTEIN_KINASE_ATP"/>
    <property type="match status" value="1"/>
</dbReference>
<dbReference type="AlphaFoldDB" id="A0A5C6XFE0"/>
<evidence type="ECO:0000313" key="8">
    <source>
        <dbReference type="EMBL" id="TXD36139.1"/>
    </source>
</evidence>
<dbReference type="GO" id="GO:0004674">
    <property type="term" value="F:protein serine/threonine kinase activity"/>
    <property type="evidence" value="ECO:0007669"/>
    <property type="project" value="TreeGrafter"/>
</dbReference>
<dbReference type="InterPro" id="IPR011990">
    <property type="entry name" value="TPR-like_helical_dom_sf"/>
</dbReference>
<evidence type="ECO:0000256" key="1">
    <source>
        <dbReference type="ARBA" id="ARBA00022679"/>
    </source>
</evidence>
<gene>
    <name evidence="8" type="ORF">FRC98_13535</name>
</gene>
<dbReference type="Pfam" id="PF13191">
    <property type="entry name" value="AAA_16"/>
    <property type="match status" value="1"/>
</dbReference>
<keyword evidence="2 5" id="KW-0547">Nucleotide-binding</keyword>
<dbReference type="PANTHER" id="PTHR43289">
    <property type="entry name" value="MITOGEN-ACTIVATED PROTEIN KINASE KINASE KINASE 20-RELATED"/>
    <property type="match status" value="1"/>
</dbReference>
<protein>
    <submittedName>
        <fullName evidence="8">Protein kinase</fullName>
    </submittedName>
</protein>
<dbReference type="Gene3D" id="1.25.40.10">
    <property type="entry name" value="Tetratricopeptide repeat domain"/>
    <property type="match status" value="2"/>
</dbReference>
<dbReference type="RefSeq" id="WP_146981975.1">
    <property type="nucleotide sequence ID" value="NZ_VOSM01000006.1"/>
</dbReference>
<dbReference type="Pfam" id="PF00069">
    <property type="entry name" value="Pkinase"/>
    <property type="match status" value="1"/>
</dbReference>
<evidence type="ECO:0000256" key="4">
    <source>
        <dbReference type="ARBA" id="ARBA00022840"/>
    </source>
</evidence>
<evidence type="ECO:0000256" key="2">
    <source>
        <dbReference type="ARBA" id="ARBA00022741"/>
    </source>
</evidence>
<evidence type="ECO:0000259" key="7">
    <source>
        <dbReference type="PROSITE" id="PS50011"/>
    </source>
</evidence>
<reference evidence="8 9" key="1">
    <citation type="submission" date="2019-08" db="EMBL/GenBank/DDBJ databases">
        <title>Bradymonadales sp. TMQ4.</title>
        <authorList>
            <person name="Liang Q."/>
        </authorList>
    </citation>
    <scope>NUCLEOTIDE SEQUENCE [LARGE SCALE GENOMIC DNA]</scope>
    <source>
        <strain evidence="8 9">TMQ4</strain>
    </source>
</reference>
<dbReference type="PROSITE" id="PS50011">
    <property type="entry name" value="PROTEIN_KINASE_DOM"/>
    <property type="match status" value="1"/>
</dbReference>
<dbReference type="EMBL" id="VOSM01000006">
    <property type="protein sequence ID" value="TXD36139.1"/>
    <property type="molecule type" value="Genomic_DNA"/>
</dbReference>
<dbReference type="SMART" id="SM00028">
    <property type="entry name" value="TPR"/>
    <property type="match status" value="5"/>
</dbReference>
<feature type="binding site" evidence="5">
    <location>
        <position position="39"/>
    </location>
    <ligand>
        <name>ATP</name>
        <dbReference type="ChEBI" id="CHEBI:30616"/>
    </ligand>
</feature>
<evidence type="ECO:0000256" key="5">
    <source>
        <dbReference type="PROSITE-ProRule" id="PRU10141"/>
    </source>
</evidence>
<dbReference type="InterPro" id="IPR019734">
    <property type="entry name" value="TPR_rpt"/>
</dbReference>
<dbReference type="InterPro" id="IPR000719">
    <property type="entry name" value="Prot_kinase_dom"/>
</dbReference>